<evidence type="ECO:0000313" key="2">
    <source>
        <dbReference type="EMBL" id="TMQ56847.1"/>
    </source>
</evidence>
<evidence type="ECO:0000313" key="3">
    <source>
        <dbReference type="Proteomes" id="UP000316852"/>
    </source>
</evidence>
<dbReference type="Proteomes" id="UP000316852">
    <property type="component" value="Unassembled WGS sequence"/>
</dbReference>
<dbReference type="Pfam" id="PF07485">
    <property type="entry name" value="DUF1529"/>
    <property type="match status" value="2"/>
</dbReference>
<proteinExistence type="predicted"/>
<organism evidence="2 3">
    <name type="scientific">Eiseniibacteriota bacterium</name>
    <dbReference type="NCBI Taxonomy" id="2212470"/>
    <lineage>
        <taxon>Bacteria</taxon>
        <taxon>Candidatus Eiseniibacteriota</taxon>
    </lineage>
</organism>
<protein>
    <submittedName>
        <fullName evidence="2">DUF1259 domain-containing protein</fullName>
    </submittedName>
</protein>
<sequence length="305" mass="32386">MKRALILIILMGLLTLSTAQRVMAAMSTSLDTTRIEELTGAKGTFNSREGVFKVSEPRSDLAVTVAGVKLTPSMGLTSWAAFKKTGEQTVVMGDMVLLEDQVNPVMSAALDNGLDVTALHNHFLWDSPKVMFMHIGGMGDEAKLAEGVGKVFAKIKETSGGKGEVPIADINPATTTLDPRKIEAILGVKGGVSDGVYKVTVGRTTAMHGASVGGTMGVNTWAAFAGSDDRSVVDGDFVMLEPELQPVLKALRGHGIDIVAIHQHMAGEQPRMLFLHYWGLGGTEDLARGLRAALDRTASMNAAQR</sequence>
<feature type="signal peptide" evidence="1">
    <location>
        <begin position="1"/>
        <end position="24"/>
    </location>
</feature>
<accession>A0A538SZM7</accession>
<dbReference type="EMBL" id="VBOW01000076">
    <property type="protein sequence ID" value="TMQ56847.1"/>
    <property type="molecule type" value="Genomic_DNA"/>
</dbReference>
<keyword evidence="1" id="KW-0732">Signal</keyword>
<name>A0A538SZM7_UNCEI</name>
<dbReference type="AlphaFoldDB" id="A0A538SZM7"/>
<evidence type="ECO:0000256" key="1">
    <source>
        <dbReference type="SAM" id="SignalP"/>
    </source>
</evidence>
<feature type="chain" id="PRO_5021964511" evidence="1">
    <location>
        <begin position="25"/>
        <end position="305"/>
    </location>
</feature>
<comment type="caution">
    <text evidence="2">The sequence shown here is derived from an EMBL/GenBank/DDBJ whole genome shotgun (WGS) entry which is preliminary data.</text>
</comment>
<dbReference type="InterPro" id="IPR011094">
    <property type="entry name" value="Uncharacterised_LppY/LpqO"/>
</dbReference>
<reference evidence="2 3" key="1">
    <citation type="journal article" date="2019" name="Nat. Microbiol.">
        <title>Mediterranean grassland soil C-N compound turnover is dependent on rainfall and depth, and is mediated by genomically divergent microorganisms.</title>
        <authorList>
            <person name="Diamond S."/>
            <person name="Andeer P.F."/>
            <person name="Li Z."/>
            <person name="Crits-Christoph A."/>
            <person name="Burstein D."/>
            <person name="Anantharaman K."/>
            <person name="Lane K.R."/>
            <person name="Thomas B.C."/>
            <person name="Pan C."/>
            <person name="Northen T.R."/>
            <person name="Banfield J.F."/>
        </authorList>
    </citation>
    <scope>NUCLEOTIDE SEQUENCE [LARGE SCALE GENOMIC DNA]</scope>
    <source>
        <strain evidence="2">WS_6</strain>
    </source>
</reference>
<gene>
    <name evidence="2" type="ORF">E6K76_12100</name>
</gene>